<proteinExistence type="predicted"/>
<protein>
    <submittedName>
        <fullName evidence="2">Sulfotransferase family protein</fullName>
    </submittedName>
</protein>
<comment type="caution">
    <text evidence="2">The sequence shown here is derived from an EMBL/GenBank/DDBJ whole genome shotgun (WGS) entry which is preliminary data.</text>
</comment>
<evidence type="ECO:0000313" key="3">
    <source>
        <dbReference type="Proteomes" id="UP000813672"/>
    </source>
</evidence>
<name>A0A9Q3WQE2_9RHOB</name>
<organism evidence="2 3">
    <name type="scientific">Ruegeria pomeroyi</name>
    <dbReference type="NCBI Taxonomy" id="89184"/>
    <lineage>
        <taxon>Bacteria</taxon>
        <taxon>Pseudomonadati</taxon>
        <taxon>Pseudomonadota</taxon>
        <taxon>Alphaproteobacteria</taxon>
        <taxon>Rhodobacterales</taxon>
        <taxon>Roseobacteraceae</taxon>
        <taxon>Ruegeria</taxon>
    </lineage>
</organism>
<dbReference type="AlphaFoldDB" id="A0A9Q3WQE2"/>
<reference evidence="2" key="1">
    <citation type="journal article" date="2021" name="Environ. Microbiol.">
        <title>Cryptic niche differentiation of novel sediment ecotypes of Rugeria pomeroyi correlates with nitrate respiration.</title>
        <authorList>
            <person name="Lin X."/>
            <person name="McNichol J."/>
            <person name="Chu X."/>
            <person name="Qian Y."/>
            <person name="Luo H."/>
        </authorList>
    </citation>
    <scope>NUCLEOTIDE SEQUENCE</scope>
    <source>
        <strain evidence="2">SZCCDBB064</strain>
    </source>
</reference>
<dbReference type="Pfam" id="PF17784">
    <property type="entry name" value="Sulfotransfer_4"/>
    <property type="match status" value="1"/>
</dbReference>
<dbReference type="InterPro" id="IPR027417">
    <property type="entry name" value="P-loop_NTPase"/>
</dbReference>
<feature type="region of interest" description="Disordered" evidence="1">
    <location>
        <begin position="206"/>
        <end position="229"/>
    </location>
</feature>
<evidence type="ECO:0000313" key="2">
    <source>
        <dbReference type="EMBL" id="MCE8539602.1"/>
    </source>
</evidence>
<dbReference type="SUPFAM" id="SSF52540">
    <property type="entry name" value="P-loop containing nucleoside triphosphate hydrolases"/>
    <property type="match status" value="1"/>
</dbReference>
<dbReference type="Gene3D" id="3.40.50.300">
    <property type="entry name" value="P-loop containing nucleotide triphosphate hydrolases"/>
    <property type="match status" value="1"/>
</dbReference>
<gene>
    <name evidence="2" type="ORF">KBY27_19255</name>
</gene>
<dbReference type="EMBL" id="JAGQAF010000014">
    <property type="protein sequence ID" value="MCE8539602.1"/>
    <property type="molecule type" value="Genomic_DNA"/>
</dbReference>
<dbReference type="Proteomes" id="UP000813672">
    <property type="component" value="Unassembled WGS sequence"/>
</dbReference>
<evidence type="ECO:0000256" key="1">
    <source>
        <dbReference type="SAM" id="MobiDB-lite"/>
    </source>
</evidence>
<feature type="compositionally biased region" description="Polar residues" evidence="1">
    <location>
        <begin position="206"/>
        <end position="216"/>
    </location>
</feature>
<accession>A0A9Q3WQE2</accession>
<sequence length="229" mass="25812">MMARLRVINLGLPKSGTTTLGVALRASGLKVADWKVRKFQSTNPEVARHFLGDLMYRGYFETGDPLHLLDEFDALSEINVVGGELNRWPQTDWGLLETIIERHPGVKFILSYRDPEAQANSMIRWTNLGRKRLRIFDVPGLPGKYGRAPADIVRWIDGHNRFCRRVFAGDPRFLEYDILDPEAPAKIGAFLDLPIRWWGTVNENPETGAETVTETVSGPEAPTSEDPAR</sequence>
<dbReference type="PANTHER" id="PTHR36978:SF4">
    <property type="entry name" value="P-LOOP CONTAINING NUCLEOSIDE TRIPHOSPHATE HYDROLASE PROTEIN"/>
    <property type="match status" value="1"/>
</dbReference>
<dbReference type="PANTHER" id="PTHR36978">
    <property type="entry name" value="P-LOOP CONTAINING NUCLEOTIDE TRIPHOSPHATE HYDROLASE"/>
    <property type="match status" value="1"/>
</dbReference>
<dbReference type="InterPro" id="IPR040632">
    <property type="entry name" value="Sulfotransfer_4"/>
</dbReference>